<dbReference type="Proteomes" id="UP000253410">
    <property type="component" value="Unassembled WGS sequence"/>
</dbReference>
<organism evidence="3 4">
    <name type="scientific">Chitinophaga flava</name>
    <dbReference type="NCBI Taxonomy" id="2259036"/>
    <lineage>
        <taxon>Bacteria</taxon>
        <taxon>Pseudomonadati</taxon>
        <taxon>Bacteroidota</taxon>
        <taxon>Chitinophagia</taxon>
        <taxon>Chitinophagales</taxon>
        <taxon>Chitinophagaceae</taxon>
        <taxon>Chitinophaga</taxon>
    </lineage>
</organism>
<dbReference type="Gene3D" id="3.30.530.20">
    <property type="match status" value="1"/>
</dbReference>
<evidence type="ECO:0000313" key="3">
    <source>
        <dbReference type="EMBL" id="RBL89317.1"/>
    </source>
</evidence>
<dbReference type="SUPFAM" id="SSF55961">
    <property type="entry name" value="Bet v1-like"/>
    <property type="match status" value="1"/>
</dbReference>
<reference evidence="3 4" key="1">
    <citation type="submission" date="2018-05" db="EMBL/GenBank/DDBJ databases">
        <title>Chitinophaga sp. K3CV102501T nov., isolated from isolated from a monsoon evergreen broad-leaved forest soil.</title>
        <authorList>
            <person name="Lv Y."/>
        </authorList>
    </citation>
    <scope>NUCLEOTIDE SEQUENCE [LARGE SCALE GENOMIC DNA]</scope>
    <source>
        <strain evidence="3 4">GDMCC 1.1325</strain>
    </source>
</reference>
<name>A0A365XSH6_9BACT</name>
<dbReference type="OrthoDB" id="384974at2"/>
<feature type="domain" description="Activator of Hsp90 ATPase homologue 1/2-like C-terminal" evidence="2">
    <location>
        <begin position="14"/>
        <end position="106"/>
    </location>
</feature>
<evidence type="ECO:0000313" key="4">
    <source>
        <dbReference type="Proteomes" id="UP000253410"/>
    </source>
</evidence>
<dbReference type="AlphaFoldDB" id="A0A365XSH6"/>
<protein>
    <submittedName>
        <fullName evidence="3">Polyketide cyclase</fullName>
    </submittedName>
</protein>
<dbReference type="InterPro" id="IPR023393">
    <property type="entry name" value="START-like_dom_sf"/>
</dbReference>
<gene>
    <name evidence="3" type="ORF">DF182_22610</name>
</gene>
<dbReference type="EMBL" id="QFFJ01000002">
    <property type="protein sequence ID" value="RBL89317.1"/>
    <property type="molecule type" value="Genomic_DNA"/>
</dbReference>
<accession>A0A365XSH6</accession>
<evidence type="ECO:0000259" key="2">
    <source>
        <dbReference type="Pfam" id="PF08327"/>
    </source>
</evidence>
<comment type="similarity">
    <text evidence="1">Belongs to the AHA1 family.</text>
</comment>
<sequence length="138" mass="15575">MNTHLISATTLVQAPIETVWACWTDPGHIRNWNTPSNDWHTPHAENDVRPGGRFLFVMKAKDDSDGFNFEGAYDEVVLYKKLSYTTTDGRKTTDLFEVAENGVKITELFEPDANMPAEAQQEFCAGVLNTFKGYVEQL</sequence>
<keyword evidence="4" id="KW-1185">Reference proteome</keyword>
<dbReference type="InterPro" id="IPR013538">
    <property type="entry name" value="ASHA1/2-like_C"/>
</dbReference>
<comment type="caution">
    <text evidence="3">The sequence shown here is derived from an EMBL/GenBank/DDBJ whole genome shotgun (WGS) entry which is preliminary data.</text>
</comment>
<evidence type="ECO:0000256" key="1">
    <source>
        <dbReference type="ARBA" id="ARBA00006817"/>
    </source>
</evidence>
<proteinExistence type="inferred from homology"/>
<dbReference type="Pfam" id="PF08327">
    <property type="entry name" value="AHSA1"/>
    <property type="match status" value="1"/>
</dbReference>
<dbReference type="RefSeq" id="WP_113618060.1">
    <property type="nucleotide sequence ID" value="NZ_QFFJ01000002.1"/>
</dbReference>